<dbReference type="EMBL" id="JAATIZ010000003">
    <property type="protein sequence ID" value="NJB65205.1"/>
    <property type="molecule type" value="Genomic_DNA"/>
</dbReference>
<name>A0ABX0WR34_9BURK</name>
<feature type="domain" description="Type IV methyl-directed restriction enzyme EcoKMcrB subunit DNA-binding" evidence="1">
    <location>
        <begin position="11"/>
        <end position="189"/>
    </location>
</feature>
<dbReference type="InterPro" id="IPR021961">
    <property type="entry name" value="McrB_DNA-bd"/>
</dbReference>
<gene>
    <name evidence="2" type="ORF">GGR41_001454</name>
</gene>
<dbReference type="Gene3D" id="3.30.920.90">
    <property type="match status" value="1"/>
</dbReference>
<proteinExistence type="predicted"/>
<keyword evidence="3" id="KW-1185">Reference proteome</keyword>
<sequence>MDLRAKFVYFLNNWVDAKKKSYKENKIAIFFRNNLKNDLENFVHEKNSALQVKASVGAGLWADVAWISILDPAVTETTQDGLYPVYLFCSDGSGFYLSLNQGTTIPTKTYGKQQAEKRAQAIQDRILRDIPEINFWPERIIDLKPNTDLSRSYEKFNIAAKFYSLHSIPSNEELIYDLVEMVDLYKKVKESILNKNPEKLVRKKNIVSNKITLPKPFLLLAGISGTGKSRFVREQAKAWDASLETYCLVSVRPDWHEPSDLMGYVSRLGQRPQYVATDVLRFMVRAWQEVIESVKRDDQGRPVRWLGRDLDQIRPFWLCLDEMNLAPVEQYFADYLSVLETRSWTYAEPSEATSYSYSCDPLIKGSVFSSLDVGMTDDDLKPSDLLAQDLGLNLELPLDKDIWDLFLQEGIGIPFNLIVAGTVNMDETTHGFSRKVIDRALSFDFGDFFPNNFEQFFEPAVFNKILTYPTQSHADRSTLSTTIDSDGALSIQFLGKVNEVLKGTPFELAYRALNELLLAVMSAQPKDEATLQAVWDDFLMCKVLPRLEGDIDKLGGAHSLLEQLEEVLPVELDSIWSPSTESATRPDLYREYKVTDSDSVMTSSEVLIACRTRAKLGWMRKRLESSGFTSFWP</sequence>
<accession>A0ABX0WR34</accession>
<dbReference type="Gene3D" id="3.40.50.300">
    <property type="entry name" value="P-loop containing nucleotide triphosphate hydrolases"/>
    <property type="match status" value="1"/>
</dbReference>
<evidence type="ECO:0000313" key="3">
    <source>
        <dbReference type="Proteomes" id="UP000783934"/>
    </source>
</evidence>
<dbReference type="RefSeq" id="WP_167661292.1">
    <property type="nucleotide sequence ID" value="NZ_BMCQ01000006.1"/>
</dbReference>
<protein>
    <recommendedName>
        <fullName evidence="1">Type IV methyl-directed restriction enzyme EcoKMcrB subunit DNA-binding domain-containing protein</fullName>
    </recommendedName>
</protein>
<dbReference type="Pfam" id="PF12102">
    <property type="entry name" value="MrcB_N"/>
    <property type="match status" value="1"/>
</dbReference>
<dbReference type="InterPro" id="IPR027417">
    <property type="entry name" value="P-loop_NTPase"/>
</dbReference>
<organism evidence="2 3">
    <name type="scientific">Paenalcaligenes hominis</name>
    <dbReference type="NCBI Taxonomy" id="643674"/>
    <lineage>
        <taxon>Bacteria</taxon>
        <taxon>Pseudomonadati</taxon>
        <taxon>Pseudomonadota</taxon>
        <taxon>Betaproteobacteria</taxon>
        <taxon>Burkholderiales</taxon>
        <taxon>Alcaligenaceae</taxon>
        <taxon>Paenalcaligenes</taxon>
    </lineage>
</organism>
<comment type="caution">
    <text evidence="2">The sequence shown here is derived from an EMBL/GenBank/DDBJ whole genome shotgun (WGS) entry which is preliminary data.</text>
</comment>
<evidence type="ECO:0000259" key="1">
    <source>
        <dbReference type="Pfam" id="PF12102"/>
    </source>
</evidence>
<reference evidence="2 3" key="1">
    <citation type="submission" date="2020-03" db="EMBL/GenBank/DDBJ databases">
        <title>Genomic Encyclopedia of Type Strains, Phase IV (KMG-IV): sequencing the most valuable type-strain genomes for metagenomic binning, comparative biology and taxonomic classification.</title>
        <authorList>
            <person name="Goeker M."/>
        </authorList>
    </citation>
    <scope>NUCLEOTIDE SEQUENCE [LARGE SCALE GENOMIC DNA]</scope>
    <source>
        <strain evidence="2 3">DSM 26613</strain>
    </source>
</reference>
<dbReference type="SUPFAM" id="SSF52540">
    <property type="entry name" value="P-loop containing nucleoside triphosphate hydrolases"/>
    <property type="match status" value="1"/>
</dbReference>
<evidence type="ECO:0000313" key="2">
    <source>
        <dbReference type="EMBL" id="NJB65205.1"/>
    </source>
</evidence>
<dbReference type="Proteomes" id="UP000783934">
    <property type="component" value="Unassembled WGS sequence"/>
</dbReference>